<evidence type="ECO:0000313" key="3">
    <source>
        <dbReference type="Proteomes" id="UP000646548"/>
    </source>
</evidence>
<dbReference type="Proteomes" id="UP000646548">
    <property type="component" value="Unassembled WGS sequence"/>
</dbReference>
<feature type="region of interest" description="Disordered" evidence="1">
    <location>
        <begin position="1"/>
        <end position="20"/>
    </location>
</feature>
<proteinExistence type="predicted"/>
<sequence length="100" mass="11309">MASITPLTSDRNGMDLEPNCGMDRARVQQDVGRIICHERSRCRKEKQIQDDGIGGTSLQKENVFITHICSLTKENRNFSFPESLSFFLQTGMITGKTHFS</sequence>
<evidence type="ECO:0000256" key="1">
    <source>
        <dbReference type="SAM" id="MobiDB-lite"/>
    </source>
</evidence>
<organism evidence="2 3">
    <name type="scientific">Oryzias melastigma</name>
    <name type="common">Marine medaka</name>
    <dbReference type="NCBI Taxonomy" id="30732"/>
    <lineage>
        <taxon>Eukaryota</taxon>
        <taxon>Metazoa</taxon>
        <taxon>Chordata</taxon>
        <taxon>Craniata</taxon>
        <taxon>Vertebrata</taxon>
        <taxon>Euteleostomi</taxon>
        <taxon>Actinopterygii</taxon>
        <taxon>Neopterygii</taxon>
        <taxon>Teleostei</taxon>
        <taxon>Neoteleostei</taxon>
        <taxon>Acanthomorphata</taxon>
        <taxon>Ovalentaria</taxon>
        <taxon>Atherinomorphae</taxon>
        <taxon>Beloniformes</taxon>
        <taxon>Adrianichthyidae</taxon>
        <taxon>Oryziinae</taxon>
        <taxon>Oryzias</taxon>
    </lineage>
</organism>
<evidence type="ECO:0000313" key="2">
    <source>
        <dbReference type="EMBL" id="KAF6739168.1"/>
    </source>
</evidence>
<protein>
    <submittedName>
        <fullName evidence="2">Uncharacterized protein</fullName>
    </submittedName>
</protein>
<comment type="caution">
    <text evidence="2">The sequence shown here is derived from an EMBL/GenBank/DDBJ whole genome shotgun (WGS) entry which is preliminary data.</text>
</comment>
<dbReference type="EMBL" id="WKFB01000015">
    <property type="protein sequence ID" value="KAF6739168.1"/>
    <property type="molecule type" value="Genomic_DNA"/>
</dbReference>
<gene>
    <name evidence="2" type="ORF">FQA47_001517</name>
</gene>
<reference evidence="2" key="1">
    <citation type="journal article" name="BMC Genomics">
        <title>Long-read sequencing and de novo genome assembly of marine medaka (Oryzias melastigma).</title>
        <authorList>
            <person name="Liang P."/>
            <person name="Saqib H.S.A."/>
            <person name="Ni X."/>
            <person name="Shen Y."/>
        </authorList>
    </citation>
    <scope>NUCLEOTIDE SEQUENCE</scope>
    <source>
        <strain evidence="2">Bigg-433</strain>
    </source>
</reference>
<feature type="compositionally biased region" description="Polar residues" evidence="1">
    <location>
        <begin position="1"/>
        <end position="11"/>
    </location>
</feature>
<name>A0A834FRL2_ORYME</name>
<dbReference type="AlphaFoldDB" id="A0A834FRL2"/>
<accession>A0A834FRL2</accession>